<evidence type="ECO:0008006" key="4">
    <source>
        <dbReference type="Google" id="ProtNLM"/>
    </source>
</evidence>
<dbReference type="RefSeq" id="WP_188525593.1">
    <property type="nucleotide sequence ID" value="NZ_BMGI01000001.1"/>
</dbReference>
<evidence type="ECO:0000313" key="3">
    <source>
        <dbReference type="Proteomes" id="UP000617355"/>
    </source>
</evidence>
<dbReference type="Proteomes" id="UP000617355">
    <property type="component" value="Unassembled WGS sequence"/>
</dbReference>
<dbReference type="EMBL" id="BMGI01000001">
    <property type="protein sequence ID" value="GGD19715.1"/>
    <property type="molecule type" value="Genomic_DNA"/>
</dbReference>
<organism evidence="2 3">
    <name type="scientific">Sinisalibacter lacisalsi</name>
    <dbReference type="NCBI Taxonomy" id="1526570"/>
    <lineage>
        <taxon>Bacteria</taxon>
        <taxon>Pseudomonadati</taxon>
        <taxon>Pseudomonadota</taxon>
        <taxon>Alphaproteobacteria</taxon>
        <taxon>Rhodobacterales</taxon>
        <taxon>Roseobacteraceae</taxon>
        <taxon>Sinisalibacter</taxon>
    </lineage>
</organism>
<dbReference type="InterPro" id="IPR022254">
    <property type="entry name" value="DUF3775"/>
</dbReference>
<dbReference type="Pfam" id="PF12616">
    <property type="entry name" value="DUF3775"/>
    <property type="match status" value="1"/>
</dbReference>
<reference evidence="3" key="1">
    <citation type="journal article" date="2019" name="Int. J. Syst. Evol. Microbiol.">
        <title>The Global Catalogue of Microorganisms (GCM) 10K type strain sequencing project: providing services to taxonomists for standard genome sequencing and annotation.</title>
        <authorList>
            <consortium name="The Broad Institute Genomics Platform"/>
            <consortium name="The Broad Institute Genome Sequencing Center for Infectious Disease"/>
            <person name="Wu L."/>
            <person name="Ma J."/>
        </authorList>
    </citation>
    <scope>NUCLEOTIDE SEQUENCE [LARGE SCALE GENOMIC DNA]</scope>
    <source>
        <strain evidence="3">CGMCC 1.12922</strain>
    </source>
</reference>
<gene>
    <name evidence="2" type="ORF">GCM10011358_00370</name>
</gene>
<evidence type="ECO:0000256" key="1">
    <source>
        <dbReference type="SAM" id="MobiDB-lite"/>
    </source>
</evidence>
<name>A0ABQ1Q914_9RHOB</name>
<feature type="region of interest" description="Disordered" evidence="1">
    <location>
        <begin position="25"/>
        <end position="46"/>
    </location>
</feature>
<protein>
    <recommendedName>
        <fullName evidence="4">DUF3775 domain-containing protein</fullName>
    </recommendedName>
</protein>
<keyword evidence="3" id="KW-1185">Reference proteome</keyword>
<proteinExistence type="predicted"/>
<evidence type="ECO:0000313" key="2">
    <source>
        <dbReference type="EMBL" id="GGD19715.1"/>
    </source>
</evidence>
<accession>A0ABQ1Q914</accession>
<comment type="caution">
    <text evidence="2">The sequence shown here is derived from an EMBL/GenBank/DDBJ whole genome shotgun (WGS) entry which is preliminary data.</text>
</comment>
<sequence length="131" mass="14496">MIEISPSKVARIIIRARTLDAKTGRWDTPMDDAEADSILESRPSDATEDELRSYISDLNSDEQASLVAIMWIGRDTFTADDLEEAIETAKSEATAPTEDYLLGVPLLSDYLTSGLEALGYDSEELIDEHLK</sequence>